<organism evidence="8 9">
    <name type="scientific">Ruminococcus flavefaciens</name>
    <dbReference type="NCBI Taxonomy" id="1265"/>
    <lineage>
        <taxon>Bacteria</taxon>
        <taxon>Bacillati</taxon>
        <taxon>Bacillota</taxon>
        <taxon>Clostridia</taxon>
        <taxon>Eubacteriales</taxon>
        <taxon>Oscillospiraceae</taxon>
        <taxon>Ruminococcus</taxon>
    </lineage>
</organism>
<dbReference type="OrthoDB" id="9808768at2"/>
<sequence>MYLKSLEIQGFKSFPDKISLTFDKGLTAVVGPNGSGKSNIGDSVRWVLGEQSTKTLRGNKMEDVIFSGTVARKPMGFAQVTLNIDNSDKTLPDMGDEVGITRKLYRSGESEYLINGKPCRLKDINELFMDTGLGRDGYSIIGQGRIAEIVGAKSSERRDIFEEAAGISKFRYKKLEAERKLTAAQENLLRLTDILTELEGRVEPLRIQSQKAEKFIKLAEERKRLEISVWVSRLDEMKIKLDELESKILVSKNEYENIENDIQREEQKIADGIRKMQESTMRADELRRKMLEEEQTASGMKSGIAVLENDIKHCNEAVEAAQKNIDSSEEAKKALEQERKAALEGLEKLEEQKKALEAEIKAAEESFEKTESESTKLGDSVDKAGSEINGLYIRQSEHRFNIESSKSMIEEQTARLAELRESSGTLVKRIEEYEGHRADLTARSEKNAARAEELRNKLSGLERLYKSRRDGFEQAKNDFERALYDLKDKQQRRKILTDLENNMEGFAGSVKQVLKASKQGRIGGVFGTVAQNIGVEPQYAVAIETALGGAMQNIIVENEDIAKRCIRFLKEQKGGRATFLPITSVKGYELREQGLENCEGFVANANKIVTYDPKFSGIIASLLGRIVIAEDIDTATLIAKKYGYKFRIVTLDGQVINAGGSFTGGSAQRSGGIITRKNEIDTLDAEIEKLAAERDTLREKAEKLRAESEKLRYDTEAAKEEQAQCESERVRIGAELTSVISLAEQLRTQSADSDRVTAETEQRIEAAKQSIADSEKALADTEAEIKSAEEKLAQGQDIREKLRVQREELSDRLSELKIKGMELAKDLQAQELEISRIDRREEELKYGAHQFEEEIFRQREIIAQKETEIAELKQKLADFKDNTASYNEEIQRCHTTHTEQNRLVNEMQNGLKAINDSKEKLSAEITRLEERRETVCRDTDNIIRQLMEVYELTRSEAVQIAEKIDDMMAAQAELTTIKNKIRALGSVNVDAIEEYKEVSERYRFMSEQIADVQKSKAELEKIITDLTAEMCRIFSESFAIINSNFKSIFVELFGGGKAELILSDPENVLESGIEISVAPPGKVIKNLISLSGGEQSFVAIAIYFAILKLRPAPFCILDEIDAALDEVNVRKYAQYLKKFTDTTQFVLVTHRRSAMEEANVLYGVTMQEDGISKLLKMEQVDFQEDVADIQ</sequence>
<name>A0A315Y228_RUMFL</name>
<dbReference type="FunFam" id="3.40.50.300:FF:000984">
    <property type="entry name" value="Chromosome partition protein Smc"/>
    <property type="match status" value="1"/>
</dbReference>
<dbReference type="GO" id="GO:0016887">
    <property type="term" value="F:ATP hydrolysis activity"/>
    <property type="evidence" value="ECO:0007669"/>
    <property type="project" value="InterPro"/>
</dbReference>
<dbReference type="AlphaFoldDB" id="A0A315Y228"/>
<dbReference type="Gene3D" id="3.30.70.1620">
    <property type="match status" value="1"/>
</dbReference>
<dbReference type="GO" id="GO:0005694">
    <property type="term" value="C:chromosome"/>
    <property type="evidence" value="ECO:0007669"/>
    <property type="project" value="InterPro"/>
</dbReference>
<dbReference type="SMART" id="SM00968">
    <property type="entry name" value="SMC_hinge"/>
    <property type="match status" value="1"/>
</dbReference>
<comment type="subcellular location">
    <subcellularLocation>
        <location evidence="6">Cytoplasm</location>
    </subcellularLocation>
</comment>
<evidence type="ECO:0000256" key="6">
    <source>
        <dbReference type="HAMAP-Rule" id="MF_01894"/>
    </source>
</evidence>
<dbReference type="Gene3D" id="1.20.5.340">
    <property type="match status" value="1"/>
</dbReference>
<evidence type="ECO:0000256" key="1">
    <source>
        <dbReference type="ARBA" id="ARBA00022490"/>
    </source>
</evidence>
<dbReference type="PANTHER" id="PTHR43977">
    <property type="entry name" value="STRUCTURAL MAINTENANCE OF CHROMOSOMES PROTEIN 3"/>
    <property type="match status" value="1"/>
</dbReference>
<gene>
    <name evidence="6" type="primary">smc</name>
    <name evidence="8" type="ORF">IE37_01009</name>
</gene>
<dbReference type="Gene3D" id="3.40.50.300">
    <property type="entry name" value="P-loop containing nucleotide triphosphate hydrolases"/>
    <property type="match status" value="2"/>
</dbReference>
<feature type="domain" description="SMC hinge" evidence="7">
    <location>
        <begin position="523"/>
        <end position="639"/>
    </location>
</feature>
<feature type="coiled-coil region" evidence="6">
    <location>
        <begin position="757"/>
        <end position="826"/>
    </location>
</feature>
<keyword evidence="2 6" id="KW-0547">Nucleotide-binding</keyword>
<keyword evidence="5 6" id="KW-0238">DNA-binding</keyword>
<dbReference type="SUPFAM" id="SSF75553">
    <property type="entry name" value="Smc hinge domain"/>
    <property type="match status" value="1"/>
</dbReference>
<dbReference type="GO" id="GO:0005737">
    <property type="term" value="C:cytoplasm"/>
    <property type="evidence" value="ECO:0007669"/>
    <property type="project" value="UniProtKB-SubCell"/>
</dbReference>
<dbReference type="GO" id="GO:0006260">
    <property type="term" value="P:DNA replication"/>
    <property type="evidence" value="ECO:0007669"/>
    <property type="project" value="UniProtKB-UniRule"/>
</dbReference>
<dbReference type="InterPro" id="IPR027417">
    <property type="entry name" value="P-loop_NTPase"/>
</dbReference>
<accession>A0A315Y228</accession>
<dbReference type="RefSeq" id="WP_109725855.1">
    <property type="nucleotide sequence ID" value="NZ_QGDI01000003.1"/>
</dbReference>
<reference evidence="8 9" key="1">
    <citation type="submission" date="2018-05" db="EMBL/GenBank/DDBJ databases">
        <title>The Hungate 1000. A catalogue of reference genomes from the rumen microbiome.</title>
        <authorList>
            <person name="Kelly W."/>
        </authorList>
    </citation>
    <scope>NUCLEOTIDE SEQUENCE [LARGE SCALE GENOMIC DNA]</scope>
    <source>
        <strain evidence="8 9">SAb67</strain>
    </source>
</reference>
<dbReference type="NCBIfam" id="TIGR02168">
    <property type="entry name" value="SMC_prok_B"/>
    <property type="match status" value="1"/>
</dbReference>
<feature type="binding site" evidence="6">
    <location>
        <begin position="32"/>
        <end position="39"/>
    </location>
    <ligand>
        <name>ATP</name>
        <dbReference type="ChEBI" id="CHEBI:30616"/>
    </ligand>
</feature>
<keyword evidence="3 6" id="KW-0067">ATP-binding</keyword>
<dbReference type="Gene3D" id="1.20.1060.20">
    <property type="match status" value="1"/>
</dbReference>
<dbReference type="InterPro" id="IPR003395">
    <property type="entry name" value="RecF/RecN/SMC_N"/>
</dbReference>
<dbReference type="STRING" id="1265.SAMN02910280_0533"/>
<comment type="caution">
    <text evidence="8">The sequence shown here is derived from an EMBL/GenBank/DDBJ whole genome shotgun (WGS) entry which is preliminary data.</text>
</comment>
<comment type="function">
    <text evidence="6">Required for chromosome condensation and partitioning.</text>
</comment>
<proteinExistence type="inferred from homology"/>
<evidence type="ECO:0000256" key="3">
    <source>
        <dbReference type="ARBA" id="ARBA00022840"/>
    </source>
</evidence>
<feature type="coiled-coil region" evidence="6">
    <location>
        <begin position="1002"/>
        <end position="1029"/>
    </location>
</feature>
<dbReference type="GO" id="GO:0003677">
    <property type="term" value="F:DNA binding"/>
    <property type="evidence" value="ECO:0007669"/>
    <property type="project" value="UniProtKB-UniRule"/>
</dbReference>
<dbReference type="GO" id="GO:0005524">
    <property type="term" value="F:ATP binding"/>
    <property type="evidence" value="ECO:0007669"/>
    <property type="project" value="UniProtKB-UniRule"/>
</dbReference>
<dbReference type="SUPFAM" id="SSF58100">
    <property type="entry name" value="Bacterial hemolysins"/>
    <property type="match status" value="1"/>
</dbReference>
<dbReference type="InterPro" id="IPR036277">
    <property type="entry name" value="SMC_hinge_sf"/>
</dbReference>
<dbReference type="GO" id="GO:0007062">
    <property type="term" value="P:sister chromatid cohesion"/>
    <property type="evidence" value="ECO:0007669"/>
    <property type="project" value="InterPro"/>
</dbReference>
<evidence type="ECO:0000256" key="5">
    <source>
        <dbReference type="ARBA" id="ARBA00023125"/>
    </source>
</evidence>
<dbReference type="Pfam" id="PF02463">
    <property type="entry name" value="SMC_N"/>
    <property type="match status" value="1"/>
</dbReference>
<feature type="coiled-coil region" evidence="6">
    <location>
        <begin position="673"/>
        <end position="721"/>
    </location>
</feature>
<dbReference type="Pfam" id="PF06470">
    <property type="entry name" value="SMC_hinge"/>
    <property type="match status" value="1"/>
</dbReference>
<feature type="coiled-coil region" evidence="6">
    <location>
        <begin position="227"/>
        <end position="373"/>
    </location>
</feature>
<protein>
    <recommendedName>
        <fullName evidence="6">Chromosome partition protein Smc</fullName>
    </recommendedName>
</protein>
<dbReference type="InterPro" id="IPR024704">
    <property type="entry name" value="SMC"/>
</dbReference>
<comment type="similarity">
    <text evidence="6">Belongs to the SMC family.</text>
</comment>
<evidence type="ECO:0000313" key="8">
    <source>
        <dbReference type="EMBL" id="PWJ14077.1"/>
    </source>
</evidence>
<feature type="coiled-coil region" evidence="6">
    <location>
        <begin position="855"/>
        <end position="938"/>
    </location>
</feature>
<dbReference type="InterPro" id="IPR011890">
    <property type="entry name" value="SMC_prok"/>
</dbReference>
<dbReference type="SUPFAM" id="SSF57997">
    <property type="entry name" value="Tropomyosin"/>
    <property type="match status" value="1"/>
</dbReference>
<evidence type="ECO:0000313" key="9">
    <source>
        <dbReference type="Proteomes" id="UP000245720"/>
    </source>
</evidence>
<dbReference type="InterPro" id="IPR010935">
    <property type="entry name" value="SMC_hinge"/>
</dbReference>
<comment type="domain">
    <text evidence="6">Contains large globular domains required for ATP hydrolysis at each terminus and a third globular domain forming a flexible hinge near the middle of the molecule. These domains are separated by coiled-coil structures.</text>
</comment>
<keyword evidence="1 6" id="KW-0963">Cytoplasm</keyword>
<evidence type="ECO:0000256" key="2">
    <source>
        <dbReference type="ARBA" id="ARBA00022741"/>
    </source>
</evidence>
<dbReference type="EMBL" id="QGDI01000003">
    <property type="protein sequence ID" value="PWJ14077.1"/>
    <property type="molecule type" value="Genomic_DNA"/>
</dbReference>
<dbReference type="GO" id="GO:0007059">
    <property type="term" value="P:chromosome segregation"/>
    <property type="evidence" value="ECO:0007669"/>
    <property type="project" value="UniProtKB-UniRule"/>
</dbReference>
<feature type="coiled-coil region" evidence="6">
    <location>
        <begin position="174"/>
        <end position="201"/>
    </location>
</feature>
<comment type="subunit">
    <text evidence="6">Homodimer.</text>
</comment>
<dbReference type="PIRSF" id="PIRSF005719">
    <property type="entry name" value="SMC"/>
    <property type="match status" value="1"/>
</dbReference>
<keyword evidence="4 6" id="KW-0175">Coiled coil</keyword>
<dbReference type="SUPFAM" id="SSF52540">
    <property type="entry name" value="P-loop containing nucleoside triphosphate hydrolases"/>
    <property type="match status" value="1"/>
</dbReference>
<dbReference type="Gene3D" id="6.10.140.1720">
    <property type="match status" value="1"/>
</dbReference>
<dbReference type="GO" id="GO:0030261">
    <property type="term" value="P:chromosome condensation"/>
    <property type="evidence" value="ECO:0007669"/>
    <property type="project" value="InterPro"/>
</dbReference>
<feature type="coiled-coil region" evidence="6">
    <location>
        <begin position="402"/>
        <end position="464"/>
    </location>
</feature>
<dbReference type="HAMAP" id="MF_01894">
    <property type="entry name" value="Smc_prok"/>
    <property type="match status" value="1"/>
</dbReference>
<evidence type="ECO:0000259" key="7">
    <source>
        <dbReference type="SMART" id="SM00968"/>
    </source>
</evidence>
<dbReference type="Proteomes" id="UP000245720">
    <property type="component" value="Unassembled WGS sequence"/>
</dbReference>
<evidence type="ECO:0000256" key="4">
    <source>
        <dbReference type="ARBA" id="ARBA00023054"/>
    </source>
</evidence>